<dbReference type="STRING" id="154538.A0A1M2W4U0"/>
<dbReference type="InterPro" id="IPR045055">
    <property type="entry name" value="DNA2/NAM7-like"/>
</dbReference>
<dbReference type="PANTHER" id="PTHR10887:SF341">
    <property type="entry name" value="NFX1-TYPE ZINC FINGER-CONTAINING PROTEIN 1"/>
    <property type="match status" value="1"/>
</dbReference>
<feature type="zinc finger region" description="C3H1-type" evidence="4">
    <location>
        <begin position="3"/>
        <end position="31"/>
    </location>
</feature>
<dbReference type="InterPro" id="IPR000571">
    <property type="entry name" value="Znf_CCCH"/>
</dbReference>
<evidence type="ECO:0000313" key="7">
    <source>
        <dbReference type="EMBL" id="OJT14770.1"/>
    </source>
</evidence>
<dbReference type="Proteomes" id="UP000184267">
    <property type="component" value="Unassembled WGS sequence"/>
</dbReference>
<evidence type="ECO:0000259" key="6">
    <source>
        <dbReference type="PROSITE" id="PS50103"/>
    </source>
</evidence>
<keyword evidence="8" id="KW-1185">Reference proteome</keyword>
<dbReference type="PROSITE" id="PS50103">
    <property type="entry name" value="ZF_C3H1"/>
    <property type="match status" value="3"/>
</dbReference>
<feature type="zinc finger region" description="C3H1-type" evidence="4">
    <location>
        <begin position="73"/>
        <end position="101"/>
    </location>
</feature>
<feature type="domain" description="C3H1-type" evidence="6">
    <location>
        <begin position="3"/>
        <end position="31"/>
    </location>
</feature>
<organism evidence="7 8">
    <name type="scientific">Trametes pubescens</name>
    <name type="common">White-rot fungus</name>
    <dbReference type="NCBI Taxonomy" id="154538"/>
    <lineage>
        <taxon>Eukaryota</taxon>
        <taxon>Fungi</taxon>
        <taxon>Dikarya</taxon>
        <taxon>Basidiomycota</taxon>
        <taxon>Agaricomycotina</taxon>
        <taxon>Agaricomycetes</taxon>
        <taxon>Polyporales</taxon>
        <taxon>Polyporaceae</taxon>
        <taxon>Trametes</taxon>
    </lineage>
</organism>
<reference evidence="7 8" key="1">
    <citation type="submission" date="2016-10" db="EMBL/GenBank/DDBJ databases">
        <title>Genome sequence of the basidiomycete white-rot fungus Trametes pubescens.</title>
        <authorList>
            <person name="Makela M.R."/>
            <person name="Granchi Z."/>
            <person name="Peng M."/>
            <person name="De Vries R.P."/>
            <person name="Grigoriev I."/>
            <person name="Riley R."/>
            <person name="Hilden K."/>
        </authorList>
    </citation>
    <scope>NUCLEOTIDE SEQUENCE [LARGE SCALE GENOMIC DNA]</scope>
    <source>
        <strain evidence="7 8">FBCC735</strain>
    </source>
</reference>
<evidence type="ECO:0000256" key="2">
    <source>
        <dbReference type="ARBA" id="ARBA00022771"/>
    </source>
</evidence>
<feature type="domain" description="C3H1-type" evidence="6">
    <location>
        <begin position="125"/>
        <end position="153"/>
    </location>
</feature>
<dbReference type="SUPFAM" id="SSF90229">
    <property type="entry name" value="CCCH zinc finger"/>
    <property type="match status" value="2"/>
</dbReference>
<evidence type="ECO:0000256" key="1">
    <source>
        <dbReference type="ARBA" id="ARBA00022723"/>
    </source>
</evidence>
<dbReference type="Pfam" id="PF18044">
    <property type="entry name" value="zf-CCCH_4"/>
    <property type="match status" value="1"/>
</dbReference>
<feature type="region of interest" description="Disordered" evidence="5">
    <location>
        <begin position="1"/>
        <end position="74"/>
    </location>
</feature>
<keyword evidence="1 4" id="KW-0479">Metal-binding</keyword>
<comment type="caution">
    <text evidence="7">The sequence shown here is derived from an EMBL/GenBank/DDBJ whole genome shotgun (WGS) entry which is preliminary data.</text>
</comment>
<name>A0A1M2W4U0_TRAPU</name>
<dbReference type="OMA" id="MERHIDI"/>
<dbReference type="InterPro" id="IPR027417">
    <property type="entry name" value="P-loop_NTPase"/>
</dbReference>
<evidence type="ECO:0000256" key="4">
    <source>
        <dbReference type="PROSITE-ProRule" id="PRU00723"/>
    </source>
</evidence>
<accession>A0A1M2W4U0</accession>
<feature type="domain" description="C3H1-type" evidence="6">
    <location>
        <begin position="73"/>
        <end position="101"/>
    </location>
</feature>
<keyword evidence="2 4" id="KW-0863">Zinc-finger</keyword>
<feature type="non-terminal residue" evidence="7">
    <location>
        <position position="891"/>
    </location>
</feature>
<evidence type="ECO:0000256" key="3">
    <source>
        <dbReference type="ARBA" id="ARBA00022833"/>
    </source>
</evidence>
<dbReference type="Pfam" id="PF13245">
    <property type="entry name" value="AAA_19"/>
    <property type="match status" value="1"/>
</dbReference>
<dbReference type="PANTHER" id="PTHR10887">
    <property type="entry name" value="DNA2/NAM7 HELICASE FAMILY"/>
    <property type="match status" value="1"/>
</dbReference>
<dbReference type="AlphaFoldDB" id="A0A1M2W4U0"/>
<dbReference type="GO" id="GO:0008270">
    <property type="term" value="F:zinc ion binding"/>
    <property type="evidence" value="ECO:0007669"/>
    <property type="project" value="UniProtKB-KW"/>
</dbReference>
<dbReference type="InterPro" id="IPR036855">
    <property type="entry name" value="Znf_CCCH_sf"/>
</dbReference>
<dbReference type="GO" id="GO:0031380">
    <property type="term" value="C:nuclear RNA-directed RNA polymerase complex"/>
    <property type="evidence" value="ECO:0007669"/>
    <property type="project" value="TreeGrafter"/>
</dbReference>
<dbReference type="SMART" id="SM00356">
    <property type="entry name" value="ZnF_C3H1"/>
    <property type="match status" value="3"/>
</dbReference>
<dbReference type="EMBL" id="MNAD01000239">
    <property type="protein sequence ID" value="OJT14770.1"/>
    <property type="molecule type" value="Genomic_DNA"/>
</dbReference>
<evidence type="ECO:0000313" key="8">
    <source>
        <dbReference type="Proteomes" id="UP000184267"/>
    </source>
</evidence>
<proteinExistence type="predicted"/>
<gene>
    <name evidence="7" type="ORF">TRAPUB_8681</name>
</gene>
<feature type="compositionally biased region" description="Polar residues" evidence="5">
    <location>
        <begin position="101"/>
        <end position="110"/>
    </location>
</feature>
<feature type="compositionally biased region" description="Low complexity" evidence="5">
    <location>
        <begin position="32"/>
        <end position="56"/>
    </location>
</feature>
<evidence type="ECO:0000256" key="5">
    <source>
        <dbReference type="SAM" id="MobiDB-lite"/>
    </source>
</evidence>
<feature type="zinc finger region" description="C3H1-type" evidence="4">
    <location>
        <begin position="125"/>
        <end position="153"/>
    </location>
</feature>
<dbReference type="Gene3D" id="4.10.1000.10">
    <property type="entry name" value="Zinc finger, CCCH-type"/>
    <property type="match status" value="1"/>
</dbReference>
<dbReference type="Gene3D" id="3.40.50.300">
    <property type="entry name" value="P-loop containing nucleotide triphosphate hydrolases"/>
    <property type="match status" value="1"/>
</dbReference>
<keyword evidence="3 4" id="KW-0862">Zinc</keyword>
<feature type="region of interest" description="Disordered" evidence="5">
    <location>
        <begin position="99"/>
        <end position="123"/>
    </location>
</feature>
<dbReference type="OrthoDB" id="2794179at2759"/>
<feature type="compositionally biased region" description="Basic and acidic residues" evidence="5">
    <location>
        <begin position="20"/>
        <end position="31"/>
    </location>
</feature>
<dbReference type="GO" id="GO:0031048">
    <property type="term" value="P:regulatory ncRNA-mediated heterochromatin formation"/>
    <property type="evidence" value="ECO:0007669"/>
    <property type="project" value="TreeGrafter"/>
</dbReference>
<sequence length="891" mass="99439">MSQRPPGPCRAFKTPQGCRYGDRCRFSHDRGSVSSSRGSPSQGSPSPALSPARSRSQTPLPQLPHSPKTVPDGAPRGVCHSYWTNGVCSRGPGCSFRHTKQPVTSGSSGQPAPGAPRLPQTVPSSVPRNVCQFFWSTGACARGFECSFRHVKQAVAPGPAEQPTPDASQSSEQPEVDFFSTEGLTAGIGSTREGRHSLNPSEVHNHLRDFIRDKHHLQNPGQIMGFVRILASVNDSNKTWNTANTQEFLEFVVKGDALHRIGEILRFEPVKASIGLGTGTLSFQSGYFPLFQFFASDLVLKSTLHKNINHLYSIVKNNHESIFATLETCLTEMMAAQSWMDQTPNLPPFLQNNLDGLKIFRTLSVVLLQYFNRYKDAIRNHSADVAQFIQDFADWFDIWAEEVSAPEPRFADSIAHAIPKIRELSISHVREDIQRLQEIVQRESGIVQRLLLGPPKSSLTQQQRSQALAGQLAQTYDPPGNLRLDGRRHDNDFSNIGDIRVAPTHEELFSPVQPYLPVFRHDAPHHLPMNSMERHLDIQFRLLREDLISTTRASMAAIQDDLLTIWNRRPNVKRTQKTKLEEVLEKNGGAYRTSGYDSVFFQIYTNVEFLDQPPTAQRRGVTVTLVLDSPAVGSAREKDAKKRYDYWEHSKRLQGSSLVALVVVSDRAIRAYLGVVSSFGNDIAESSKHAKDRIRLQVAFFDPDVELKALQGERLCKNTSSYAFLVDNSVMFESVRPFLERIKTIEPTQIPFARYIAPAESIKDVAVLPPKYARVPEFRFKLQCLAQKGKFINDLDILNPAAVARARQQLKTSSVLDPSQAEAVVDTLMKEVSLIQGPPGTGKSYTAKEILRVLFTSKIRPIVLIAFTNHALDHMLTSVLDAGITNKVVRL</sequence>
<protein>
    <submittedName>
        <fullName evidence="7">NFX1-type zinc finger-containing protein 1</fullName>
    </submittedName>
</protein>
<dbReference type="InterPro" id="IPR041367">
    <property type="entry name" value="Znf-CCCH_4"/>
</dbReference>
<dbReference type="SUPFAM" id="SSF52540">
    <property type="entry name" value="P-loop containing nucleoside triphosphate hydrolases"/>
    <property type="match status" value="1"/>
</dbReference>